<dbReference type="InterPro" id="IPR029262">
    <property type="entry name" value="RPOL_N"/>
</dbReference>
<keyword evidence="5 9" id="KW-0548">Nucleotidyltransferase</keyword>
<dbReference type="STRING" id="6573.A0A210QYP6"/>
<evidence type="ECO:0000256" key="9">
    <source>
        <dbReference type="RuleBase" id="RU003805"/>
    </source>
</evidence>
<dbReference type="FunFam" id="1.10.287.280:FF:000001">
    <property type="entry name" value="DNA-directed RNA polymerase"/>
    <property type="match status" value="1"/>
</dbReference>
<name>A0A210QYP6_MIZYE</name>
<evidence type="ECO:0000256" key="6">
    <source>
        <dbReference type="ARBA" id="ARBA00022946"/>
    </source>
</evidence>
<comment type="caution">
    <text evidence="11">The sequence shown here is derived from an EMBL/GenBank/DDBJ whole genome shotgun (WGS) entry which is preliminary data.</text>
</comment>
<evidence type="ECO:0000256" key="5">
    <source>
        <dbReference type="ARBA" id="ARBA00022695"/>
    </source>
</evidence>
<evidence type="ECO:0000256" key="3">
    <source>
        <dbReference type="ARBA" id="ARBA00022478"/>
    </source>
</evidence>
<comment type="function">
    <text evidence="9">DNA-dependent RNA polymerase catalyzes the transcription of DNA into RNA using the four ribonucleoside triphosphates as substrates.</text>
</comment>
<keyword evidence="6" id="KW-0809">Transit peptide</keyword>
<dbReference type="InterPro" id="IPR043502">
    <property type="entry name" value="DNA/RNA_pol_sf"/>
</dbReference>
<gene>
    <name evidence="11" type="ORF">KP79_PYT21812</name>
</gene>
<dbReference type="Gene3D" id="1.25.40.10">
    <property type="entry name" value="Tetratricopeptide repeat domain"/>
    <property type="match status" value="1"/>
</dbReference>
<dbReference type="GO" id="GO:0034245">
    <property type="term" value="C:mitochondrial DNA-directed RNA polymerase complex"/>
    <property type="evidence" value="ECO:0007669"/>
    <property type="project" value="TreeGrafter"/>
</dbReference>
<keyword evidence="12" id="KW-1185">Reference proteome</keyword>
<evidence type="ECO:0000256" key="7">
    <source>
        <dbReference type="ARBA" id="ARBA00023163"/>
    </source>
</evidence>
<dbReference type="AlphaFoldDB" id="A0A210QYP6"/>
<keyword evidence="4 9" id="KW-0808">Transferase</keyword>
<evidence type="ECO:0000259" key="10">
    <source>
        <dbReference type="SMART" id="SM01311"/>
    </source>
</evidence>
<dbReference type="EC" id="2.7.7.6" evidence="2 9"/>
<protein>
    <recommendedName>
        <fullName evidence="2 9">DNA-directed RNA polymerase</fullName>
        <ecNumber evidence="2 9">2.7.7.6</ecNumber>
    </recommendedName>
</protein>
<dbReference type="InterPro" id="IPR046950">
    <property type="entry name" value="DNA-dir_Rpol_C_phage-type"/>
</dbReference>
<dbReference type="InterPro" id="IPR037159">
    <property type="entry name" value="RNA_POL_N_sf"/>
</dbReference>
<evidence type="ECO:0000313" key="12">
    <source>
        <dbReference type="Proteomes" id="UP000242188"/>
    </source>
</evidence>
<organism evidence="11 12">
    <name type="scientific">Mizuhopecten yessoensis</name>
    <name type="common">Japanese scallop</name>
    <name type="synonym">Patinopecten yessoensis</name>
    <dbReference type="NCBI Taxonomy" id="6573"/>
    <lineage>
        <taxon>Eukaryota</taxon>
        <taxon>Metazoa</taxon>
        <taxon>Spiralia</taxon>
        <taxon>Lophotrochozoa</taxon>
        <taxon>Mollusca</taxon>
        <taxon>Bivalvia</taxon>
        <taxon>Autobranchia</taxon>
        <taxon>Pteriomorphia</taxon>
        <taxon>Pectinida</taxon>
        <taxon>Pectinoidea</taxon>
        <taxon>Pectinidae</taxon>
        <taxon>Mizuhopecten</taxon>
    </lineage>
</organism>
<dbReference type="SMART" id="SM01311">
    <property type="entry name" value="RPOL_N"/>
    <property type="match status" value="1"/>
</dbReference>
<dbReference type="Pfam" id="PF14700">
    <property type="entry name" value="RPOL_N"/>
    <property type="match status" value="1"/>
</dbReference>
<dbReference type="Gene3D" id="1.10.1320.10">
    <property type="entry name" value="DNA-directed RNA polymerase, N-terminal domain"/>
    <property type="match status" value="1"/>
</dbReference>
<dbReference type="Pfam" id="PF00940">
    <property type="entry name" value="RNA_pol"/>
    <property type="match status" value="1"/>
</dbReference>
<dbReference type="SUPFAM" id="SSF56672">
    <property type="entry name" value="DNA/RNA polymerases"/>
    <property type="match status" value="1"/>
</dbReference>
<evidence type="ECO:0000313" key="11">
    <source>
        <dbReference type="EMBL" id="OWF53869.1"/>
    </source>
</evidence>
<dbReference type="EMBL" id="NEDP02001200">
    <property type="protein sequence ID" value="OWF53869.1"/>
    <property type="molecule type" value="Genomic_DNA"/>
</dbReference>
<dbReference type="InterPro" id="IPR011990">
    <property type="entry name" value="TPR-like_helical_dom_sf"/>
</dbReference>
<reference evidence="11 12" key="1">
    <citation type="journal article" date="2017" name="Nat. Ecol. Evol.">
        <title>Scallop genome provides insights into evolution of bilaterian karyotype and development.</title>
        <authorList>
            <person name="Wang S."/>
            <person name="Zhang J."/>
            <person name="Jiao W."/>
            <person name="Li J."/>
            <person name="Xun X."/>
            <person name="Sun Y."/>
            <person name="Guo X."/>
            <person name="Huan P."/>
            <person name="Dong B."/>
            <person name="Zhang L."/>
            <person name="Hu X."/>
            <person name="Sun X."/>
            <person name="Wang J."/>
            <person name="Zhao C."/>
            <person name="Wang Y."/>
            <person name="Wang D."/>
            <person name="Huang X."/>
            <person name="Wang R."/>
            <person name="Lv J."/>
            <person name="Li Y."/>
            <person name="Zhang Z."/>
            <person name="Liu B."/>
            <person name="Lu W."/>
            <person name="Hui Y."/>
            <person name="Liang J."/>
            <person name="Zhou Z."/>
            <person name="Hou R."/>
            <person name="Li X."/>
            <person name="Liu Y."/>
            <person name="Li H."/>
            <person name="Ning X."/>
            <person name="Lin Y."/>
            <person name="Zhao L."/>
            <person name="Xing Q."/>
            <person name="Dou J."/>
            <person name="Li Y."/>
            <person name="Mao J."/>
            <person name="Guo H."/>
            <person name="Dou H."/>
            <person name="Li T."/>
            <person name="Mu C."/>
            <person name="Jiang W."/>
            <person name="Fu Q."/>
            <person name="Fu X."/>
            <person name="Miao Y."/>
            <person name="Liu J."/>
            <person name="Yu Q."/>
            <person name="Li R."/>
            <person name="Liao H."/>
            <person name="Li X."/>
            <person name="Kong Y."/>
            <person name="Jiang Z."/>
            <person name="Chourrout D."/>
            <person name="Li R."/>
            <person name="Bao Z."/>
        </authorList>
    </citation>
    <scope>NUCLEOTIDE SEQUENCE [LARGE SCALE GENOMIC DNA]</scope>
    <source>
        <strain evidence="11 12">PY_sf001</strain>
    </source>
</reference>
<dbReference type="Proteomes" id="UP000242188">
    <property type="component" value="Unassembled WGS sequence"/>
</dbReference>
<evidence type="ECO:0000256" key="2">
    <source>
        <dbReference type="ARBA" id="ARBA00012418"/>
    </source>
</evidence>
<dbReference type="PROSITE" id="PS00900">
    <property type="entry name" value="RNA_POL_PHAGE_1"/>
    <property type="match status" value="1"/>
</dbReference>
<dbReference type="OrthoDB" id="276422at2759"/>
<feature type="domain" description="DNA-directed RNA polymerase N-terminal" evidence="10">
    <location>
        <begin position="380"/>
        <end position="696"/>
    </location>
</feature>
<dbReference type="PROSITE" id="PS00489">
    <property type="entry name" value="RNA_POL_PHAGE_2"/>
    <property type="match status" value="1"/>
</dbReference>
<dbReference type="PANTHER" id="PTHR10102:SF0">
    <property type="entry name" value="DNA-DIRECTED RNA POLYMERASE, MITOCHONDRIAL"/>
    <property type="match status" value="1"/>
</dbReference>
<accession>A0A210QYP6</accession>
<dbReference type="Gene3D" id="1.10.287.280">
    <property type="match status" value="1"/>
</dbReference>
<sequence length="1223" mass="142117">MSHLLRVSCSFRTSLTILKRFPEYRTCQHLQLQERSCANTRLRVVSKAVDQLKKEARIGKRKKKFLTTKAKLTQNIKPVNTTPHEFSRHRDQQSRIGKTFGRKSGAEATLLKTLENSTISVLSRDDDLETSNNSNSTWRKEHERLSTRINKFAPGIVSRKRVHGVNDESFKKETGQKSLDHLITKLEDLDIANILHTLTLKGKTQEAVDILFNYIYICNKLEDAQKPQQLYDVNLFNCIHRALAKEGNLMWMEAVLSWMKDQTVTPTLQTYAHFLECLGRYSDHPGRHSKIEYIVDQLQREGLEVEDLYRNCTYISDEWTCVRKAVETVKTNFEPRPCPEKRPYNNPLLTHLDTPEAKQAKIFNPNYKVMNKKKLMKKMRKRFLLEKDEFVALTPVVKLKGETTSKQAQFSTLKEHWTKCLTLLYRQSFMNNEEKQTFKERQRSSRISGYLEAVTEQEFADMIVEIVELLLRDSLHTCQWTPRQLARTIGKRLMQKTQYFYREKYGIVEKVGVVYKEYANTLLSESHMDGNHREIWEAICNKHMEGPTLGVQHRLWSKETQLWVGYRVQELIMKVLTVHVSKKEDNKTVSKEEPAFFETTNRNVFGKNLTFLMPHTNLLRLYRSRTRSVGFEMSELPSPIPPVPWTSINHGINLVGDAVFIRTSPSFDGDKQMKVIQAMPSADILSIFDVLNYMGSCPWIVNQSVLDSQIQVFSKNGSKELNIPMPGPSLPPHLKNLRRATNEKQFKQLWRERYKWKKKSLEMNSLWCSCLWTLTIANEFRDQVFWLPLNLDFRGRVYTCSSIMQFQSNDMTRSLFLFANGKPLGEKGLDWLKIHVINLTGLKKKHSNRDRIAYANQIIEEILDSADNPLNGGMWWRKSDEPWQTLACCKEIAAAVRSEDHTKFVSHFPVHQDGSCNGLQHYAALGRDKFGARSVNLDHSDVPKDVYSDVMEMVESQRQEDEKNGSEIAKFMAPYITRKVVKRPIMTSVYGVTPYGARTQVKQTLKEIPGFPEEQLKEASTYIATITLSNLQKRFQSARAIQEWFNLVSWTTSAGLKKHVEWKTPLGLHVVQTYTKQILKKNPKTKLTRRIKMPDNRKQSNSFPPNYIHCLDSVHMILTALHCMKENLTFSSVHDCFWTHACDVDVMNKICREQFVALHSQPLLQQLSEYMLEAHEEELKIREGMSDEKKQELKQYAEVLKPTEIKQGDFDLAQVLESEYFFS</sequence>
<evidence type="ECO:0000256" key="8">
    <source>
        <dbReference type="ARBA" id="ARBA00048552"/>
    </source>
</evidence>
<keyword evidence="7 9" id="KW-0804">Transcription</keyword>
<dbReference type="GO" id="GO:0006390">
    <property type="term" value="P:mitochondrial transcription"/>
    <property type="evidence" value="ECO:0007669"/>
    <property type="project" value="TreeGrafter"/>
</dbReference>
<dbReference type="Gene3D" id="1.10.150.20">
    <property type="entry name" value="5' to 3' exonuclease, C-terminal subdomain"/>
    <property type="match status" value="1"/>
</dbReference>
<dbReference type="PANTHER" id="PTHR10102">
    <property type="entry name" value="DNA-DIRECTED RNA POLYMERASE, MITOCHONDRIAL"/>
    <property type="match status" value="1"/>
</dbReference>
<comment type="catalytic activity">
    <reaction evidence="8 9">
        <text>RNA(n) + a ribonucleoside 5'-triphosphate = RNA(n+1) + diphosphate</text>
        <dbReference type="Rhea" id="RHEA:21248"/>
        <dbReference type="Rhea" id="RHEA-COMP:14527"/>
        <dbReference type="Rhea" id="RHEA-COMP:17342"/>
        <dbReference type="ChEBI" id="CHEBI:33019"/>
        <dbReference type="ChEBI" id="CHEBI:61557"/>
        <dbReference type="ChEBI" id="CHEBI:140395"/>
        <dbReference type="EC" id="2.7.7.6"/>
    </reaction>
</comment>
<dbReference type="InterPro" id="IPR002092">
    <property type="entry name" value="DNA-dir_Rpol_phage-type"/>
</dbReference>
<keyword evidence="3 9" id="KW-0240">DNA-directed RNA polymerase</keyword>
<dbReference type="GO" id="GO:0003899">
    <property type="term" value="F:DNA-directed RNA polymerase activity"/>
    <property type="evidence" value="ECO:0007669"/>
    <property type="project" value="UniProtKB-EC"/>
</dbReference>
<evidence type="ECO:0000256" key="4">
    <source>
        <dbReference type="ARBA" id="ARBA00022679"/>
    </source>
</evidence>
<evidence type="ECO:0000256" key="1">
    <source>
        <dbReference type="ARBA" id="ARBA00009493"/>
    </source>
</evidence>
<dbReference type="GO" id="GO:0001018">
    <property type="term" value="F:mitochondrial promoter sequence-specific DNA binding"/>
    <property type="evidence" value="ECO:0007669"/>
    <property type="project" value="TreeGrafter"/>
</dbReference>
<comment type="similarity">
    <text evidence="1 9">Belongs to the phage and mitochondrial RNA polymerase family.</text>
</comment>
<proteinExistence type="inferred from homology"/>